<protein>
    <submittedName>
        <fullName evidence="1">Uncharacterized protein</fullName>
    </submittedName>
</protein>
<sequence>MDTTSIVNFDNSEVLNSCGEILKNLQARERALESILEHLHLNLSDFGEAVRRKTEDASETLMNQGISEVNKENIILSHINKTLKNDENLQIYTKLVLQKAEIENEHIVSREWNSIYYKAIKTYEQGIQKVTEELNQNVGPAVLSPENKLSSASNYQQRDLQRKVSTLCEKLYEQKKTANQLDEELSAFEGLPTDIESASHEVYLKKRELEQICERMEELMNSTDYFG</sequence>
<dbReference type="EMBL" id="GBHO01032439">
    <property type="protein sequence ID" value="JAG11165.1"/>
    <property type="molecule type" value="Transcribed_RNA"/>
</dbReference>
<proteinExistence type="predicted"/>
<dbReference type="EMBL" id="GDHC01010683">
    <property type="protein sequence ID" value="JAQ07946.1"/>
    <property type="molecule type" value="Transcribed_RNA"/>
</dbReference>
<evidence type="ECO:0000313" key="2">
    <source>
        <dbReference type="EMBL" id="JAG51948.1"/>
    </source>
</evidence>
<dbReference type="EMBL" id="GBRD01013878">
    <property type="protein sequence ID" value="JAG51948.1"/>
    <property type="molecule type" value="Transcribed_RNA"/>
</dbReference>
<organism evidence="1">
    <name type="scientific">Lygus hesperus</name>
    <name type="common">Western plant bug</name>
    <dbReference type="NCBI Taxonomy" id="30085"/>
    <lineage>
        <taxon>Eukaryota</taxon>
        <taxon>Metazoa</taxon>
        <taxon>Ecdysozoa</taxon>
        <taxon>Arthropoda</taxon>
        <taxon>Hexapoda</taxon>
        <taxon>Insecta</taxon>
        <taxon>Pterygota</taxon>
        <taxon>Neoptera</taxon>
        <taxon>Paraneoptera</taxon>
        <taxon>Hemiptera</taxon>
        <taxon>Heteroptera</taxon>
        <taxon>Panheteroptera</taxon>
        <taxon>Cimicomorpha</taxon>
        <taxon>Miridae</taxon>
        <taxon>Mirini</taxon>
        <taxon>Lygus</taxon>
    </lineage>
</organism>
<accession>A0A0A9X262</accession>
<reference evidence="2" key="3">
    <citation type="submission" date="2014-09" db="EMBL/GenBank/DDBJ databases">
        <authorList>
            <person name="Magalhaes I.L.F."/>
            <person name="Oliveira U."/>
            <person name="Santos F.R."/>
            <person name="Vidigal T.H.D.A."/>
            <person name="Brescovit A.D."/>
            <person name="Santos A.J."/>
        </authorList>
    </citation>
    <scope>NUCLEOTIDE SEQUENCE</scope>
</reference>
<dbReference type="AlphaFoldDB" id="A0A0A9X262"/>
<reference evidence="1" key="1">
    <citation type="journal article" date="2014" name="PLoS ONE">
        <title>Transcriptome-Based Identification of ABC Transporters in the Western Tarnished Plant Bug Lygus hesperus.</title>
        <authorList>
            <person name="Hull J.J."/>
            <person name="Chaney K."/>
            <person name="Geib S.M."/>
            <person name="Fabrick J.A."/>
            <person name="Brent C.S."/>
            <person name="Walsh D."/>
            <person name="Lavine L.C."/>
        </authorList>
    </citation>
    <scope>NUCLEOTIDE SEQUENCE</scope>
</reference>
<name>A0A0A9X262_LYGHE</name>
<gene>
    <name evidence="1" type="ORF">CM83_42363</name>
    <name evidence="3" type="ORF">g.49405</name>
</gene>
<reference evidence="1" key="2">
    <citation type="submission" date="2014-07" db="EMBL/GenBank/DDBJ databases">
        <authorList>
            <person name="Hull J."/>
        </authorList>
    </citation>
    <scope>NUCLEOTIDE SEQUENCE</scope>
</reference>
<reference evidence="3" key="4">
    <citation type="journal article" date="2016" name="Gigascience">
        <title>De novo construction of an expanded transcriptome assembly for the western tarnished plant bug, Lygus hesperus.</title>
        <authorList>
            <person name="Tassone E.E."/>
            <person name="Geib S.M."/>
            <person name="Hall B."/>
            <person name="Fabrick J.A."/>
            <person name="Brent C.S."/>
            <person name="Hull J.J."/>
        </authorList>
    </citation>
    <scope>NUCLEOTIDE SEQUENCE</scope>
</reference>
<evidence type="ECO:0000313" key="1">
    <source>
        <dbReference type="EMBL" id="JAG11165.1"/>
    </source>
</evidence>
<evidence type="ECO:0000313" key="3">
    <source>
        <dbReference type="EMBL" id="JAQ07946.1"/>
    </source>
</evidence>